<evidence type="ECO:0000313" key="3">
    <source>
        <dbReference type="Proteomes" id="UP000198286"/>
    </source>
</evidence>
<name>A0A7U5MJH4_MYCIT</name>
<evidence type="ECO:0000313" key="4">
    <source>
        <dbReference type="Proteomes" id="UP001529272"/>
    </source>
</evidence>
<organism evidence="1 3">
    <name type="scientific">Mycobacterium intracellulare subsp. chimaera</name>
    <dbReference type="NCBI Taxonomy" id="222805"/>
    <lineage>
        <taxon>Bacteria</taxon>
        <taxon>Bacillati</taxon>
        <taxon>Actinomycetota</taxon>
        <taxon>Actinomycetes</taxon>
        <taxon>Mycobacteriales</taxon>
        <taxon>Mycobacteriaceae</taxon>
        <taxon>Mycobacterium</taxon>
        <taxon>Mycobacterium avium complex (MAC)</taxon>
    </lineage>
</organism>
<dbReference type="GO" id="GO:0003676">
    <property type="term" value="F:nucleic acid binding"/>
    <property type="evidence" value="ECO:0007669"/>
    <property type="project" value="InterPro"/>
</dbReference>
<reference evidence="1 3" key="1">
    <citation type="journal article" date="2017" name="Lancet Infect. Dis.">
        <title>Global outbreak of severe Mycobacterium chimaera disease after cardiac surgery: a molecular epidemiological study.</title>
        <authorList>
            <person name="van Ingen J."/>
            <person name="Kohl T."/>
            <person name="Kranzer K."/>
            <person name="Hasse B."/>
            <person name="Keller P."/>
            <person name="Szafranska A."/>
            <person name="Hillemann D."/>
            <person name="Chand M."/>
            <person name="Schreiber P."/>
            <person name="Sommerstein R."/>
            <person name="Berger C."/>
            <person name="Genoni M."/>
            <person name="Ruegg C."/>
            <person name="Troillet N."/>
            <person name="Widmer A.F."/>
            <person name="Becker S.L."/>
            <person name="Herrmann M."/>
            <person name="Eckmanns T."/>
            <person name="Haller S."/>
            <person name="Hoeller C."/>
            <person name="Debast S.B."/>
            <person name="Wolfhagen M.J."/>
            <person name="Hopman J."/>
            <person name="Kluytmans J."/>
            <person name="Langelaar M."/>
            <person name="Notermans D.W."/>
            <person name="ten Oever J."/>
            <person name="van den Barselaar P."/>
            <person name="Vonk A.B.A."/>
            <person name="Vos M.C."/>
            <person name="Ahmed N."/>
            <person name="Brown T."/>
            <person name="Crook D."/>
            <person name="Lamagni T."/>
            <person name="Phin N."/>
            <person name="Smith E.G."/>
            <person name="Zambon M."/>
            <person name="Serr A."/>
            <person name="Goetting T."/>
            <person name="Ebner W."/>
            <person name="Thuermer A."/>
            <person name="Utpatel C."/>
            <person name="Sproer C."/>
            <person name="Bunk B."/>
            <person name="Nubel U."/>
            <person name="Bloemberg G."/>
            <person name="Bottger E."/>
            <person name="Niemann S."/>
            <person name="Wagner D."/>
            <person name="Sax H."/>
        </authorList>
    </citation>
    <scope>NUCLEOTIDE SEQUENCE [LARGE SCALE GENOMIC DNA]</scope>
    <source>
        <strain evidence="1 3">ZUERICH-2</strain>
    </source>
</reference>
<reference evidence="2 4" key="3">
    <citation type="submission" date="2023-06" db="EMBL/GenBank/DDBJ databases">
        <title>Itaconate inhibition of nontuberculous mycobacteria.</title>
        <authorList>
            <person name="Breen P."/>
            <person name="Zimbric M."/>
            <person name="Caverly L."/>
        </authorList>
    </citation>
    <scope>NUCLEOTIDE SEQUENCE [LARGE SCALE GENOMIC DNA]</scope>
    <source>
        <strain evidence="2 4">FLAC1071</strain>
    </source>
</reference>
<proteinExistence type="predicted"/>
<protein>
    <submittedName>
        <fullName evidence="1">Uncharacterized protein</fullName>
    </submittedName>
</protein>
<dbReference type="EMBL" id="CP015267">
    <property type="protein sequence ID" value="ASL14715.1"/>
    <property type="molecule type" value="Genomic_DNA"/>
</dbReference>
<evidence type="ECO:0000313" key="2">
    <source>
        <dbReference type="EMBL" id="MDM3929615.1"/>
    </source>
</evidence>
<sequence>MKVLGIKCAKKELCWMVLDGTARGDAVVAAFDQAKAPPGDNRAEILAWARKELLEVIEKYHPETAALRATEGPSGSFQRAEMDGVVQATLYERGIPVSRLVSASIRSKFKARNNQALEAAVADLPAVTAKTTKAQKEVLTVAASILPS</sequence>
<dbReference type="RefSeq" id="WP_089151614.1">
    <property type="nucleotide sequence ID" value="NZ_CP015267.1"/>
</dbReference>
<dbReference type="Proteomes" id="UP001529272">
    <property type="component" value="Unassembled WGS sequence"/>
</dbReference>
<keyword evidence="4" id="KW-1185">Reference proteome</keyword>
<accession>A0A7U5MJH4</accession>
<evidence type="ECO:0000313" key="1">
    <source>
        <dbReference type="EMBL" id="ASL14715.1"/>
    </source>
</evidence>
<gene>
    <name evidence="1" type="ORF">MYCOZU2_02301</name>
    <name evidence="2" type="ORF">QRB35_26920</name>
</gene>
<dbReference type="InterPro" id="IPR036397">
    <property type="entry name" value="RNaseH_sf"/>
</dbReference>
<dbReference type="Gene3D" id="3.30.420.10">
    <property type="entry name" value="Ribonuclease H-like superfamily/Ribonuclease H"/>
    <property type="match status" value="1"/>
</dbReference>
<dbReference type="EMBL" id="JASZZX010000042">
    <property type="protein sequence ID" value="MDM3929615.1"/>
    <property type="molecule type" value="Genomic_DNA"/>
</dbReference>
<dbReference type="Proteomes" id="UP000198286">
    <property type="component" value="Chromosome"/>
</dbReference>
<dbReference type="AlphaFoldDB" id="A0A7U5MJH4"/>
<reference evidence="4" key="2">
    <citation type="submission" date="2023-06" db="EMBL/GenBank/DDBJ databases">
        <title>Itaconate inhibition of nontuberculous mycobacteria.</title>
        <authorList>
            <person name="Spilker T."/>
        </authorList>
    </citation>
    <scope>NUCLEOTIDE SEQUENCE [LARGE SCALE GENOMIC DNA]</scope>
    <source>
        <strain evidence="4">FLAC1071</strain>
    </source>
</reference>
<reference evidence="2" key="4">
    <citation type="submission" date="2023-06" db="EMBL/GenBank/DDBJ databases">
        <authorList>
            <person name="Spilker T."/>
        </authorList>
    </citation>
    <scope>NUCLEOTIDE SEQUENCE</scope>
    <source>
        <strain evidence="2">FLAC1071</strain>
    </source>
</reference>